<evidence type="ECO:0000313" key="5">
    <source>
        <dbReference type="Proteomes" id="UP000192319"/>
    </source>
</evidence>
<evidence type="ECO:0000256" key="1">
    <source>
        <dbReference type="SAM" id="MobiDB-lite"/>
    </source>
</evidence>
<gene>
    <name evidence="4" type="ORF">BST11_13420</name>
    <name evidence="3" type="ORF">H7K38_26545</name>
</gene>
<dbReference type="EMBL" id="JACKVH010000030">
    <property type="protein sequence ID" value="MCV7382178.1"/>
    <property type="molecule type" value="Genomic_DNA"/>
</dbReference>
<proteinExistence type="predicted"/>
<feature type="region of interest" description="Disordered" evidence="1">
    <location>
        <begin position="1"/>
        <end position="21"/>
    </location>
</feature>
<dbReference type="InterPro" id="IPR022081">
    <property type="entry name" value="DUF3631"/>
</dbReference>
<keyword evidence="5" id="KW-1185">Reference proteome</keyword>
<evidence type="ECO:0000259" key="2">
    <source>
        <dbReference type="Pfam" id="PF12307"/>
    </source>
</evidence>
<sequence>MSDELGFFPPPTRSLGLPPDQRKLSNYLRNYGVRPKQIRIGSKSAKGYLVAPHTAPDGDSVGLADAWQRYLAPQTETSETAETTQVNTFRTAHPVSDASETSHLSETECEPSTCNVSAVSDVSATQGRRPPMPHTRAHTMTRPAPKNKPASKFEGPSGAGRCPICHWHIESMGHADNCTQETHQ</sequence>
<dbReference type="EMBL" id="MVHD01000019">
    <property type="protein sequence ID" value="OQZ90376.1"/>
    <property type="molecule type" value="Genomic_DNA"/>
</dbReference>
<reference evidence="4 5" key="1">
    <citation type="submission" date="2017-02" db="EMBL/GenBank/DDBJ databases">
        <title>The new phylogeny of genus Mycobacterium.</title>
        <authorList>
            <person name="Tortoli E."/>
            <person name="Trovato A."/>
            <person name="Cirillo D.M."/>
        </authorList>
    </citation>
    <scope>NUCLEOTIDE SEQUENCE [LARGE SCALE GENOMIC DNA]</scope>
    <source>
        <strain evidence="4 5">DSM 45230</strain>
    </source>
</reference>
<protein>
    <submittedName>
        <fullName evidence="3">DUF3631 domain-containing protein</fullName>
    </submittedName>
</protein>
<organism evidence="3 6">
    <name type="scientific">Mycobacterium alsense</name>
    <dbReference type="NCBI Taxonomy" id="324058"/>
    <lineage>
        <taxon>Bacteria</taxon>
        <taxon>Bacillati</taxon>
        <taxon>Actinomycetota</taxon>
        <taxon>Actinomycetes</taxon>
        <taxon>Mycobacteriales</taxon>
        <taxon>Mycobacteriaceae</taxon>
        <taxon>Mycobacterium</taxon>
    </lineage>
</organism>
<feature type="domain" description="DUF3631" evidence="2">
    <location>
        <begin position="20"/>
        <end position="70"/>
    </location>
</feature>
<reference evidence="3" key="2">
    <citation type="submission" date="2020-07" db="EMBL/GenBank/DDBJ databases">
        <authorList>
            <person name="Pettersson B.M.F."/>
            <person name="Behra P.R.K."/>
            <person name="Ramesh M."/>
            <person name="Das S."/>
            <person name="Dasgupta S."/>
            <person name="Kirsebom L.A."/>
        </authorList>
    </citation>
    <scope>NUCLEOTIDE SEQUENCE</scope>
    <source>
        <strain evidence="3">CCUG 55640</strain>
    </source>
</reference>
<dbReference type="Pfam" id="PF12307">
    <property type="entry name" value="DUF3631"/>
    <property type="match status" value="1"/>
</dbReference>
<feature type="region of interest" description="Disordered" evidence="1">
    <location>
        <begin position="121"/>
        <end position="157"/>
    </location>
</feature>
<dbReference type="Proteomes" id="UP001141650">
    <property type="component" value="Unassembled WGS sequence"/>
</dbReference>
<comment type="caution">
    <text evidence="3">The sequence shown here is derived from an EMBL/GenBank/DDBJ whole genome shotgun (WGS) entry which is preliminary data.</text>
</comment>
<name>A0AA42C2D0_9MYCO</name>
<accession>A0AA42C2D0</accession>
<dbReference type="AlphaFoldDB" id="A0AA42C2D0"/>
<evidence type="ECO:0000313" key="6">
    <source>
        <dbReference type="Proteomes" id="UP001141650"/>
    </source>
</evidence>
<dbReference type="RefSeq" id="WP_083138423.1">
    <property type="nucleotide sequence ID" value="NZ_JACKVH010000030.1"/>
</dbReference>
<evidence type="ECO:0000313" key="4">
    <source>
        <dbReference type="EMBL" id="OQZ90376.1"/>
    </source>
</evidence>
<reference evidence="3" key="3">
    <citation type="journal article" date="2022" name="BMC Genomics">
        <title>Comparative genome analysis of mycobacteria focusing on tRNA and non-coding RNA.</title>
        <authorList>
            <person name="Behra P.R.K."/>
            <person name="Pettersson B.M.F."/>
            <person name="Ramesh M."/>
            <person name="Das S."/>
            <person name="Dasgupta S."/>
            <person name="Kirsebom L.A."/>
        </authorList>
    </citation>
    <scope>NUCLEOTIDE SEQUENCE</scope>
    <source>
        <strain evidence="3">CCUG 55640</strain>
    </source>
</reference>
<dbReference type="Proteomes" id="UP000192319">
    <property type="component" value="Unassembled WGS sequence"/>
</dbReference>
<evidence type="ECO:0000313" key="3">
    <source>
        <dbReference type="EMBL" id="MCV7382178.1"/>
    </source>
</evidence>